<evidence type="ECO:0000313" key="2">
    <source>
        <dbReference type="Proteomes" id="UP000310158"/>
    </source>
</evidence>
<dbReference type="AlphaFoldDB" id="A0A4S4LSI9"/>
<name>A0A4S4LSI9_9AGAM</name>
<protein>
    <recommendedName>
        <fullName evidence="3">GST N-terminal domain-containing protein</fullName>
    </recommendedName>
</protein>
<evidence type="ECO:0008006" key="3">
    <source>
        <dbReference type="Google" id="ProtNLM"/>
    </source>
</evidence>
<proteinExistence type="predicted"/>
<keyword evidence="2" id="KW-1185">Reference proteome</keyword>
<dbReference type="OrthoDB" id="412788at2759"/>
<evidence type="ECO:0000313" key="1">
    <source>
        <dbReference type="EMBL" id="THH15384.1"/>
    </source>
</evidence>
<accession>A0A4S4LSI9</accession>
<sequence length="228" mass="24674">NPNATLPALAADGKTYDSTIDVIDFLVNYSTVKVPRRTSITQQIHDDSIDPNFALLAVRDEAERAVKVAGFPKYFIENRDVGIRKYSSTPEAAPYKSLYDAKLGGSTALLALYNGTAPADFKSSFFAKSQANWNGNKAYIYTTLPSLLSASSGPFLAGASPGEDDFHVAAWFTHIAMLLGAKGSADGLGVLEKGFGKPVPEKVSAYWNAWSGRASWKKVYVDNGRQLH</sequence>
<dbReference type="Proteomes" id="UP000310158">
    <property type="component" value="Unassembled WGS sequence"/>
</dbReference>
<dbReference type="EMBL" id="SGPL01000213">
    <property type="protein sequence ID" value="THH15384.1"/>
    <property type="molecule type" value="Genomic_DNA"/>
</dbReference>
<reference evidence="1 2" key="1">
    <citation type="submission" date="2019-02" db="EMBL/GenBank/DDBJ databases">
        <title>Genome sequencing of the rare red list fungi Bondarzewia mesenterica.</title>
        <authorList>
            <person name="Buettner E."/>
            <person name="Kellner H."/>
        </authorList>
    </citation>
    <scope>NUCLEOTIDE SEQUENCE [LARGE SCALE GENOMIC DNA]</scope>
    <source>
        <strain evidence="1 2">DSM 108281</strain>
    </source>
</reference>
<comment type="caution">
    <text evidence="1">The sequence shown here is derived from an EMBL/GenBank/DDBJ whole genome shotgun (WGS) entry which is preliminary data.</text>
</comment>
<feature type="non-terminal residue" evidence="1">
    <location>
        <position position="1"/>
    </location>
</feature>
<gene>
    <name evidence="1" type="ORF">EW146_g5081</name>
</gene>
<organism evidence="1 2">
    <name type="scientific">Bondarzewia mesenterica</name>
    <dbReference type="NCBI Taxonomy" id="1095465"/>
    <lineage>
        <taxon>Eukaryota</taxon>
        <taxon>Fungi</taxon>
        <taxon>Dikarya</taxon>
        <taxon>Basidiomycota</taxon>
        <taxon>Agaricomycotina</taxon>
        <taxon>Agaricomycetes</taxon>
        <taxon>Russulales</taxon>
        <taxon>Bondarzewiaceae</taxon>
        <taxon>Bondarzewia</taxon>
    </lineage>
</organism>